<protein>
    <submittedName>
        <fullName evidence="8">LuxR family two component transcriptional regulator</fullName>
    </submittedName>
</protein>
<keyword evidence="3" id="KW-0238">DNA-binding</keyword>
<evidence type="ECO:0000259" key="6">
    <source>
        <dbReference type="PROSITE" id="PS50043"/>
    </source>
</evidence>
<evidence type="ECO:0000256" key="5">
    <source>
        <dbReference type="PROSITE-ProRule" id="PRU00169"/>
    </source>
</evidence>
<dbReference type="PANTHER" id="PTHR43214:SF41">
    <property type="entry name" value="NITRATE_NITRITE RESPONSE REGULATOR PROTEIN NARP"/>
    <property type="match status" value="1"/>
</dbReference>
<dbReference type="PROSITE" id="PS50043">
    <property type="entry name" value="HTH_LUXR_2"/>
    <property type="match status" value="1"/>
</dbReference>
<dbReference type="SUPFAM" id="SSF52172">
    <property type="entry name" value="CheY-like"/>
    <property type="match status" value="1"/>
</dbReference>
<dbReference type="EMBL" id="SGXA01000001">
    <property type="protein sequence ID" value="RZS74533.1"/>
    <property type="molecule type" value="Genomic_DNA"/>
</dbReference>
<accession>A0A4Q7MZX4</accession>
<dbReference type="PRINTS" id="PR00038">
    <property type="entry name" value="HTHLUXR"/>
</dbReference>
<dbReference type="Pfam" id="PF00072">
    <property type="entry name" value="Response_reg"/>
    <property type="match status" value="1"/>
</dbReference>
<dbReference type="InterPro" id="IPR011006">
    <property type="entry name" value="CheY-like_superfamily"/>
</dbReference>
<dbReference type="SMART" id="SM00448">
    <property type="entry name" value="REC"/>
    <property type="match status" value="1"/>
</dbReference>
<dbReference type="AlphaFoldDB" id="A0A4Q7MZX4"/>
<proteinExistence type="predicted"/>
<dbReference type="PANTHER" id="PTHR43214">
    <property type="entry name" value="TWO-COMPONENT RESPONSE REGULATOR"/>
    <property type="match status" value="1"/>
</dbReference>
<dbReference type="InterPro" id="IPR001789">
    <property type="entry name" value="Sig_transdc_resp-reg_receiver"/>
</dbReference>
<sequence>MLKVLIADDHLPVRLGVRLLVEEALGQCSTEFASNGTELFRFLKSQLFDLLITDLSMPNVDIMQLVPGVMAIQPSLKVLVLSVNSEAVFARRLLSSGAFGYLQKNASDTEIRDAIRHISKGKKYLSDSQIQNIHEILTEPQKNVFSQLSEREMEVAILLLKGYGPLEISNSLSVSASTASSFKARIFKKLNVSNLIEFSHLAQVNGIAEND</sequence>
<dbReference type="Proteomes" id="UP000293874">
    <property type="component" value="Unassembled WGS sequence"/>
</dbReference>
<dbReference type="InterPro" id="IPR016032">
    <property type="entry name" value="Sig_transdc_resp-reg_C-effctor"/>
</dbReference>
<evidence type="ECO:0000256" key="4">
    <source>
        <dbReference type="ARBA" id="ARBA00023163"/>
    </source>
</evidence>
<keyword evidence="4" id="KW-0804">Transcription</keyword>
<evidence type="ECO:0000259" key="7">
    <source>
        <dbReference type="PROSITE" id="PS50110"/>
    </source>
</evidence>
<dbReference type="GO" id="GO:0006355">
    <property type="term" value="P:regulation of DNA-templated transcription"/>
    <property type="evidence" value="ECO:0007669"/>
    <property type="project" value="InterPro"/>
</dbReference>
<dbReference type="SUPFAM" id="SSF46894">
    <property type="entry name" value="C-terminal effector domain of the bipartite response regulators"/>
    <property type="match status" value="1"/>
</dbReference>
<keyword evidence="1 5" id="KW-0597">Phosphoprotein</keyword>
<evidence type="ECO:0000256" key="3">
    <source>
        <dbReference type="ARBA" id="ARBA00023125"/>
    </source>
</evidence>
<dbReference type="Gene3D" id="3.40.50.2300">
    <property type="match status" value="1"/>
</dbReference>
<keyword evidence="2" id="KW-0805">Transcription regulation</keyword>
<comment type="caution">
    <text evidence="8">The sequence shown here is derived from an EMBL/GenBank/DDBJ whole genome shotgun (WGS) entry which is preliminary data.</text>
</comment>
<keyword evidence="9" id="KW-1185">Reference proteome</keyword>
<dbReference type="InterPro" id="IPR000792">
    <property type="entry name" value="Tscrpt_reg_LuxR_C"/>
</dbReference>
<feature type="domain" description="Response regulatory" evidence="7">
    <location>
        <begin position="3"/>
        <end position="119"/>
    </location>
</feature>
<feature type="modified residue" description="4-aspartylphosphate" evidence="5">
    <location>
        <position position="54"/>
    </location>
</feature>
<dbReference type="CDD" id="cd17535">
    <property type="entry name" value="REC_NarL-like"/>
    <property type="match status" value="1"/>
</dbReference>
<dbReference type="Pfam" id="PF00196">
    <property type="entry name" value="GerE"/>
    <property type="match status" value="1"/>
</dbReference>
<dbReference type="GO" id="GO:0000160">
    <property type="term" value="P:phosphorelay signal transduction system"/>
    <property type="evidence" value="ECO:0007669"/>
    <property type="project" value="InterPro"/>
</dbReference>
<name>A0A4Q7MZX4_9BACT</name>
<feature type="domain" description="HTH luxR-type" evidence="6">
    <location>
        <begin position="141"/>
        <end position="206"/>
    </location>
</feature>
<dbReference type="InterPro" id="IPR039420">
    <property type="entry name" value="WalR-like"/>
</dbReference>
<organism evidence="8 9">
    <name type="scientific">Pseudobacter ginsenosidimutans</name>
    <dbReference type="NCBI Taxonomy" id="661488"/>
    <lineage>
        <taxon>Bacteria</taxon>
        <taxon>Pseudomonadati</taxon>
        <taxon>Bacteroidota</taxon>
        <taxon>Chitinophagia</taxon>
        <taxon>Chitinophagales</taxon>
        <taxon>Chitinophagaceae</taxon>
        <taxon>Pseudobacter</taxon>
    </lineage>
</organism>
<dbReference type="InterPro" id="IPR058245">
    <property type="entry name" value="NreC/VraR/RcsB-like_REC"/>
</dbReference>
<dbReference type="SMART" id="SM00421">
    <property type="entry name" value="HTH_LUXR"/>
    <property type="match status" value="1"/>
</dbReference>
<evidence type="ECO:0000256" key="2">
    <source>
        <dbReference type="ARBA" id="ARBA00023015"/>
    </source>
</evidence>
<dbReference type="PROSITE" id="PS50110">
    <property type="entry name" value="RESPONSE_REGULATORY"/>
    <property type="match status" value="1"/>
</dbReference>
<gene>
    <name evidence="8" type="ORF">EV199_0381</name>
</gene>
<evidence type="ECO:0000256" key="1">
    <source>
        <dbReference type="ARBA" id="ARBA00022553"/>
    </source>
</evidence>
<dbReference type="GO" id="GO:0003677">
    <property type="term" value="F:DNA binding"/>
    <property type="evidence" value="ECO:0007669"/>
    <property type="project" value="UniProtKB-KW"/>
</dbReference>
<dbReference type="OrthoDB" id="1013073at2"/>
<evidence type="ECO:0000313" key="8">
    <source>
        <dbReference type="EMBL" id="RZS74533.1"/>
    </source>
</evidence>
<reference evidence="8 9" key="1">
    <citation type="submission" date="2019-02" db="EMBL/GenBank/DDBJ databases">
        <title>Genomic Encyclopedia of Type Strains, Phase IV (KMG-IV): sequencing the most valuable type-strain genomes for metagenomic binning, comparative biology and taxonomic classification.</title>
        <authorList>
            <person name="Goeker M."/>
        </authorList>
    </citation>
    <scope>NUCLEOTIDE SEQUENCE [LARGE SCALE GENOMIC DNA]</scope>
    <source>
        <strain evidence="8 9">DSM 18116</strain>
    </source>
</reference>
<evidence type="ECO:0000313" key="9">
    <source>
        <dbReference type="Proteomes" id="UP000293874"/>
    </source>
</evidence>
<dbReference type="RefSeq" id="WP_130538992.1">
    <property type="nucleotide sequence ID" value="NZ_CP042431.1"/>
</dbReference>
<dbReference type="CDD" id="cd06170">
    <property type="entry name" value="LuxR_C_like"/>
    <property type="match status" value="1"/>
</dbReference>